<dbReference type="EMBL" id="JAPFFF010000027">
    <property type="protein sequence ID" value="KAK8847942.1"/>
    <property type="molecule type" value="Genomic_DNA"/>
</dbReference>
<feature type="transmembrane region" description="Helical" evidence="7">
    <location>
        <begin position="91"/>
        <end position="111"/>
    </location>
</feature>
<accession>A0ABR2HIA2</accession>
<dbReference type="PANTHER" id="PTHR21493:SF9">
    <property type="entry name" value="GOLGI TRANSPORT PROTEIN 1-RELATED"/>
    <property type="match status" value="1"/>
</dbReference>
<evidence type="ECO:0000256" key="6">
    <source>
        <dbReference type="ARBA" id="ARBA00025799"/>
    </source>
</evidence>
<gene>
    <name evidence="8" type="ORF">M9Y10_018991</name>
</gene>
<keyword evidence="9" id="KW-1185">Reference proteome</keyword>
<evidence type="ECO:0000256" key="7">
    <source>
        <dbReference type="SAM" id="Phobius"/>
    </source>
</evidence>
<comment type="subcellular location">
    <subcellularLocation>
        <location evidence="1">Golgi apparatus membrane</location>
        <topology evidence="1">Multi-pass membrane protein</topology>
    </subcellularLocation>
</comment>
<protein>
    <submittedName>
        <fullName evidence="8">Vesicle transport protein GOT1A</fullName>
    </submittedName>
</protein>
<evidence type="ECO:0000256" key="1">
    <source>
        <dbReference type="ARBA" id="ARBA00004653"/>
    </source>
</evidence>
<keyword evidence="4" id="KW-0333">Golgi apparatus</keyword>
<feature type="transmembrane region" description="Helical" evidence="7">
    <location>
        <begin position="65"/>
        <end position="85"/>
    </location>
</feature>
<dbReference type="Pfam" id="PF04178">
    <property type="entry name" value="Got1"/>
    <property type="match status" value="1"/>
</dbReference>
<keyword evidence="2 7" id="KW-0812">Transmembrane</keyword>
<evidence type="ECO:0000256" key="5">
    <source>
        <dbReference type="ARBA" id="ARBA00023136"/>
    </source>
</evidence>
<evidence type="ECO:0000256" key="3">
    <source>
        <dbReference type="ARBA" id="ARBA00022989"/>
    </source>
</evidence>
<feature type="transmembrane region" description="Helical" evidence="7">
    <location>
        <begin position="7"/>
        <end position="27"/>
    </location>
</feature>
<evidence type="ECO:0000313" key="8">
    <source>
        <dbReference type="EMBL" id="KAK8847942.1"/>
    </source>
</evidence>
<evidence type="ECO:0000256" key="4">
    <source>
        <dbReference type="ARBA" id="ARBA00023034"/>
    </source>
</evidence>
<organism evidence="8 9">
    <name type="scientific">Tritrichomonas musculus</name>
    <dbReference type="NCBI Taxonomy" id="1915356"/>
    <lineage>
        <taxon>Eukaryota</taxon>
        <taxon>Metamonada</taxon>
        <taxon>Parabasalia</taxon>
        <taxon>Tritrichomonadida</taxon>
        <taxon>Tritrichomonadidae</taxon>
        <taxon>Tritrichomonas</taxon>
    </lineage>
</organism>
<dbReference type="InterPro" id="IPR045176">
    <property type="entry name" value="Got1"/>
</dbReference>
<dbReference type="InterPro" id="IPR007305">
    <property type="entry name" value="Vesicle_transpt_Got1/SFT2"/>
</dbReference>
<evidence type="ECO:0000256" key="2">
    <source>
        <dbReference type="ARBA" id="ARBA00022692"/>
    </source>
</evidence>
<feature type="transmembrane region" description="Helical" evidence="7">
    <location>
        <begin position="33"/>
        <end position="53"/>
    </location>
</feature>
<name>A0ABR2HIA2_9EUKA</name>
<reference evidence="8 9" key="1">
    <citation type="submission" date="2024-04" db="EMBL/GenBank/DDBJ databases">
        <title>Tritrichomonas musculus Genome.</title>
        <authorList>
            <person name="Alves-Ferreira E."/>
            <person name="Grigg M."/>
            <person name="Lorenzi H."/>
            <person name="Galac M."/>
        </authorList>
    </citation>
    <scope>NUCLEOTIDE SEQUENCE [LARGE SCALE GENOMIC DNA]</scope>
    <source>
        <strain evidence="8 9">EAF2021</strain>
    </source>
</reference>
<comment type="caution">
    <text evidence="8">The sequence shown here is derived from an EMBL/GenBank/DDBJ whole genome shotgun (WGS) entry which is preliminary data.</text>
</comment>
<dbReference type="Proteomes" id="UP001470230">
    <property type="component" value="Unassembled WGS sequence"/>
</dbReference>
<evidence type="ECO:0000313" key="9">
    <source>
        <dbReference type="Proteomes" id="UP001470230"/>
    </source>
</evidence>
<dbReference type="PANTHER" id="PTHR21493">
    <property type="entry name" value="CGI-141-RELATED/LIPASE CONTAINING PROTEIN"/>
    <property type="match status" value="1"/>
</dbReference>
<keyword evidence="5 7" id="KW-0472">Membrane</keyword>
<sequence length="130" mass="14368">MKDSQVIGVGLLGFGTFFFILGTILLLDRALLVMSNIMLLMAITILLTPKGFYTFVIQKDKIQGSIAFFLGIILVFLKLPLPGIICEVVGAYWLFGGFLPLLASLLMKLPFLSNILPFLSHFKSEESLPL</sequence>
<keyword evidence="3 7" id="KW-1133">Transmembrane helix</keyword>
<proteinExistence type="inferred from homology"/>
<comment type="similarity">
    <text evidence="6">Belongs to the GOT1 family.</text>
</comment>